<dbReference type="Pfam" id="PF03770">
    <property type="entry name" value="IPK"/>
    <property type="match status" value="1"/>
</dbReference>
<evidence type="ECO:0000256" key="3">
    <source>
        <dbReference type="ARBA" id="ARBA00022777"/>
    </source>
</evidence>
<dbReference type="Proteomes" id="UP000191144">
    <property type="component" value="Chromosome F"/>
</dbReference>
<name>A0A1G4JSY2_9SACH</name>
<feature type="region of interest" description="Disordered" evidence="5">
    <location>
        <begin position="48"/>
        <end position="87"/>
    </location>
</feature>
<feature type="region of interest" description="Disordered" evidence="5">
    <location>
        <begin position="225"/>
        <end position="265"/>
    </location>
</feature>
<protein>
    <recommendedName>
        <fullName evidence="4">Kinase</fullName>
        <ecNumber evidence="4">2.7.-.-</ecNumber>
    </recommendedName>
</protein>
<dbReference type="GO" id="GO:0008440">
    <property type="term" value="F:inositol-1,4,5-trisphosphate 3-kinase activity"/>
    <property type="evidence" value="ECO:0007669"/>
    <property type="project" value="TreeGrafter"/>
</dbReference>
<dbReference type="EC" id="2.7.-.-" evidence="4"/>
<dbReference type="InterPro" id="IPR005522">
    <property type="entry name" value="IPK"/>
</dbReference>
<dbReference type="SUPFAM" id="SSF56104">
    <property type="entry name" value="SAICAR synthase-like"/>
    <property type="match status" value="1"/>
</dbReference>
<dbReference type="AlphaFoldDB" id="A0A1G4JSY2"/>
<keyword evidence="7" id="KW-1185">Reference proteome</keyword>
<keyword evidence="2 4" id="KW-0808">Transferase</keyword>
<organism evidence="6 7">
    <name type="scientific">Lachancea meyersii CBS 8951</name>
    <dbReference type="NCBI Taxonomy" id="1266667"/>
    <lineage>
        <taxon>Eukaryota</taxon>
        <taxon>Fungi</taxon>
        <taxon>Dikarya</taxon>
        <taxon>Ascomycota</taxon>
        <taxon>Saccharomycotina</taxon>
        <taxon>Saccharomycetes</taxon>
        <taxon>Saccharomycetales</taxon>
        <taxon>Saccharomycetaceae</taxon>
        <taxon>Lachancea</taxon>
    </lineage>
</organism>
<dbReference type="GO" id="GO:0032958">
    <property type="term" value="P:inositol phosphate biosynthetic process"/>
    <property type="evidence" value="ECO:0007669"/>
    <property type="project" value="InterPro"/>
</dbReference>
<feature type="compositionally biased region" description="Polar residues" evidence="5">
    <location>
        <begin position="242"/>
        <end position="265"/>
    </location>
</feature>
<feature type="compositionally biased region" description="Basic and acidic residues" evidence="5">
    <location>
        <begin position="67"/>
        <end position="79"/>
    </location>
</feature>
<keyword evidence="3 4" id="KW-0418">Kinase</keyword>
<dbReference type="PANTHER" id="PTHR12400">
    <property type="entry name" value="INOSITOL POLYPHOSPHATE KINASE"/>
    <property type="match status" value="1"/>
</dbReference>
<sequence length="906" mass="103799">MDPPNCDQKHDEISSLTKHLKDVNVFEKQKLPSMIHGRKASTYLRVFQDDENGCKKSETEGQGSGDGEFRDDQDHELHHSSKHNHGHHHLGWRMHIFDRRADRARPILPRRRHSSSAYDVLPRFRHTALRDKFSMPIHGRKSNRSSPKDPVKSSYRRMASNVPTEETTQWHQQQQPITIHESVPLESVPLSLPTKAVEACLEPEIRDGLLPIKPISSATYYPHQSKSDAAVDGPNVEPLANSAPSVPQTTTAEISISPKKASNTDADLQTELENTTVVVSQQEKRDEDEDVDDEVYPLAVELQPFTNKVGGHTAIFRFSERAVCKVLVSRENMWYENIEQQHQELLSFIPRYIGVLNVRQHFNSKEEFQSEIEREKRAKLAKKQQKMDMIAGKIPKLQNPTHNSPPMELKNPEVLLDDNKHIIPDSLWYKYSHSPESAPSDSYISSHSYEHGGSKHIDSGSTVVNTKLQELVLKEVFAPAKRKLHTRNSSLEKMSSKHSPSTTDLLELSKNIRRNSHEGKGIGIGSSSALFPRSTKTNLAKGIDSHSSVLDLKQFHLRNMAQIDADNHESTEGVMSHDEELQASGSLRGELEGITEGDDGIFTMEEDMPRSKDAANHESVSFEENSHTIVSKFILLEDLTRKLDKPCVLDLKMGTRQYGVDADKFKHLSQSKKCRRTTSRKLGVRICGLKIWNQDYYIKRDKYFGRRVHIGWQFARVFARFLYNGKDVSSIIRQIPQLMTQLDRLHAEIMKLKGYRLYGSSLLFIYDGNNPDAKKCDAKVNLIDFAQCVTRDDIIRSYDTFRIPPKSPEAEDRGFLRGVRSLKFYLQCIWNHLTNDSPLLFGDKLDSYMSENGETLSKPWDWLDSFDQEPEQEFDDPESDLRKKWRKYELIFDVEPRHTEDSDISE</sequence>
<dbReference type="OrthoDB" id="2573163at2759"/>
<dbReference type="GO" id="GO:0005737">
    <property type="term" value="C:cytoplasm"/>
    <property type="evidence" value="ECO:0007669"/>
    <property type="project" value="TreeGrafter"/>
</dbReference>
<evidence type="ECO:0000313" key="7">
    <source>
        <dbReference type="Proteomes" id="UP000191144"/>
    </source>
</evidence>
<comment type="similarity">
    <text evidence="1 4">Belongs to the inositol phosphokinase (IPK) family.</text>
</comment>
<dbReference type="PANTHER" id="PTHR12400:SF21">
    <property type="entry name" value="KINASE"/>
    <property type="match status" value="1"/>
</dbReference>
<evidence type="ECO:0000313" key="6">
    <source>
        <dbReference type="EMBL" id="SCU93849.1"/>
    </source>
</evidence>
<dbReference type="Gene3D" id="3.30.470.160">
    <property type="entry name" value="Inositol polyphosphate kinase"/>
    <property type="match status" value="1"/>
</dbReference>
<dbReference type="InterPro" id="IPR038286">
    <property type="entry name" value="IPK_sf"/>
</dbReference>
<evidence type="ECO:0000256" key="5">
    <source>
        <dbReference type="SAM" id="MobiDB-lite"/>
    </source>
</evidence>
<evidence type="ECO:0000256" key="1">
    <source>
        <dbReference type="ARBA" id="ARBA00007374"/>
    </source>
</evidence>
<reference evidence="7" key="1">
    <citation type="submission" date="2016-03" db="EMBL/GenBank/DDBJ databases">
        <authorList>
            <person name="Devillers Hugo."/>
        </authorList>
    </citation>
    <scope>NUCLEOTIDE SEQUENCE [LARGE SCALE GENOMIC DNA]</scope>
</reference>
<gene>
    <name evidence="6" type="ORF">LAME_0F05204G</name>
</gene>
<dbReference type="EMBL" id="LT598477">
    <property type="protein sequence ID" value="SCU93849.1"/>
    <property type="molecule type" value="Genomic_DNA"/>
</dbReference>
<evidence type="ECO:0000256" key="2">
    <source>
        <dbReference type="ARBA" id="ARBA00022679"/>
    </source>
</evidence>
<dbReference type="GO" id="GO:0046854">
    <property type="term" value="P:phosphatidylinositol phosphate biosynthetic process"/>
    <property type="evidence" value="ECO:0007669"/>
    <property type="project" value="TreeGrafter"/>
</dbReference>
<dbReference type="GO" id="GO:0000824">
    <property type="term" value="F:inositol-1,4,5,6-tetrakisphosphate 3-kinase activity"/>
    <property type="evidence" value="ECO:0007669"/>
    <property type="project" value="TreeGrafter"/>
</dbReference>
<accession>A0A1G4JSY2</accession>
<evidence type="ECO:0000256" key="4">
    <source>
        <dbReference type="RuleBase" id="RU363090"/>
    </source>
</evidence>
<dbReference type="GO" id="GO:0005634">
    <property type="term" value="C:nucleus"/>
    <property type="evidence" value="ECO:0007669"/>
    <property type="project" value="TreeGrafter"/>
</dbReference>
<proteinExistence type="inferred from homology"/>